<reference evidence="2" key="1">
    <citation type="journal article" date="2015" name="Proc. Natl. Acad. Sci. U.S.A.">
        <title>Genome sequencing of adzuki bean (Vigna angularis) provides insight into high starch and low fat accumulation and domestication.</title>
        <authorList>
            <person name="Yang K."/>
            <person name="Tian Z."/>
            <person name="Chen C."/>
            <person name="Luo L."/>
            <person name="Zhao B."/>
            <person name="Wang Z."/>
            <person name="Yu L."/>
            <person name="Li Y."/>
            <person name="Sun Y."/>
            <person name="Li W."/>
            <person name="Chen Y."/>
            <person name="Li Y."/>
            <person name="Zhang Y."/>
            <person name="Ai D."/>
            <person name="Zhao J."/>
            <person name="Shang C."/>
            <person name="Ma Y."/>
            <person name="Wu B."/>
            <person name="Wang M."/>
            <person name="Gao L."/>
            <person name="Sun D."/>
            <person name="Zhang P."/>
            <person name="Guo F."/>
            <person name="Wang W."/>
            <person name="Li Y."/>
            <person name="Wang J."/>
            <person name="Varshney R.K."/>
            <person name="Wang J."/>
            <person name="Ling H.Q."/>
            <person name="Wan P."/>
        </authorList>
    </citation>
    <scope>NUCLEOTIDE SEQUENCE</scope>
    <source>
        <strain evidence="2">cv. Jingnong 6</strain>
    </source>
</reference>
<dbReference type="Proteomes" id="UP000053144">
    <property type="component" value="Unassembled WGS sequence"/>
</dbReference>
<dbReference type="GO" id="GO:0032040">
    <property type="term" value="C:small-subunit processome"/>
    <property type="evidence" value="ECO:0007669"/>
    <property type="project" value="InterPro"/>
</dbReference>
<dbReference type="GO" id="GO:0031428">
    <property type="term" value="C:box C/D methylation guide snoRNP complex"/>
    <property type="evidence" value="ECO:0007669"/>
    <property type="project" value="InterPro"/>
</dbReference>
<dbReference type="InterPro" id="IPR045056">
    <property type="entry name" value="Nop56/Nop58"/>
</dbReference>
<dbReference type="PANTHER" id="PTHR10894:SF1">
    <property type="entry name" value="NUCLEOLAR PROTEIN 58"/>
    <property type="match status" value="1"/>
</dbReference>
<dbReference type="Gramene" id="KOM26570">
    <property type="protein sequence ID" value="KOM26570"/>
    <property type="gene ID" value="LR48_Vigan294s000600"/>
</dbReference>
<organism evidence="1 2">
    <name type="scientific">Phaseolus angularis</name>
    <name type="common">Azuki bean</name>
    <name type="synonym">Vigna angularis</name>
    <dbReference type="NCBI Taxonomy" id="3914"/>
    <lineage>
        <taxon>Eukaryota</taxon>
        <taxon>Viridiplantae</taxon>
        <taxon>Streptophyta</taxon>
        <taxon>Embryophyta</taxon>
        <taxon>Tracheophyta</taxon>
        <taxon>Spermatophyta</taxon>
        <taxon>Magnoliopsida</taxon>
        <taxon>eudicotyledons</taxon>
        <taxon>Gunneridae</taxon>
        <taxon>Pentapetalae</taxon>
        <taxon>rosids</taxon>
        <taxon>fabids</taxon>
        <taxon>Fabales</taxon>
        <taxon>Fabaceae</taxon>
        <taxon>Papilionoideae</taxon>
        <taxon>50 kb inversion clade</taxon>
        <taxon>NPAAA clade</taxon>
        <taxon>indigoferoid/millettioid clade</taxon>
        <taxon>Phaseoleae</taxon>
        <taxon>Vigna</taxon>
    </lineage>
</organism>
<name>A0A0L9T7J7_PHAAN</name>
<dbReference type="STRING" id="3914.A0A0L9T7J7"/>
<proteinExistence type="predicted"/>
<evidence type="ECO:0000313" key="2">
    <source>
        <dbReference type="Proteomes" id="UP000053144"/>
    </source>
</evidence>
<sequence>MMNEGIKPGVWERSRLEATLLSVSSRVRLGHEVKLVTPGGLGFSLGSERVNKVKNGGSGIEKEEENGSFLGVVFRSALWKEYSWLLHQSRQICLLYYQNRQNLTESEVVGGQNDFKRRSRAPPARLHTVHRFSFFLLFPTSLADPCVYANQSIGAQNVKPVLEATHMACQRCPLLAAASDVRAAADCALAATAIGRTCWSRTILVNLFGRWKRRHHTKARNSHAGLTKKRTIEIRRTTPPLQKKVRSLERLIPDYWKKIDCIHNNAVMELMSGVKNQLTELIPGLAVQDMTSMSLGLSHSLSIYKLKFNADKAQFSHMQIAPFSADIIGYHPAYFGLGTPGFVSPQAAGYGFQPHV</sequence>
<dbReference type="PANTHER" id="PTHR10894">
    <property type="entry name" value="NUCLEOLAR PROTEIN 5 NUCLEOLAR PROTEIN NOP5 NOP58"/>
    <property type="match status" value="1"/>
</dbReference>
<accession>A0A0L9T7J7</accession>
<evidence type="ECO:0000313" key="1">
    <source>
        <dbReference type="EMBL" id="KOM26570.1"/>
    </source>
</evidence>
<dbReference type="AlphaFoldDB" id="A0A0L9T7J7"/>
<gene>
    <name evidence="1" type="ORF">LR48_Vigan294s000600</name>
</gene>
<dbReference type="GO" id="GO:0030515">
    <property type="term" value="F:snoRNA binding"/>
    <property type="evidence" value="ECO:0007669"/>
    <property type="project" value="InterPro"/>
</dbReference>
<protein>
    <submittedName>
        <fullName evidence="1">Uncharacterized protein</fullName>
    </submittedName>
</protein>
<dbReference type="EMBL" id="KQ258330">
    <property type="protein sequence ID" value="KOM26570.1"/>
    <property type="molecule type" value="Genomic_DNA"/>
</dbReference>